<evidence type="ECO:0000313" key="1">
    <source>
        <dbReference type="EMBL" id="KAF2182640.1"/>
    </source>
</evidence>
<dbReference type="EMBL" id="ML994647">
    <property type="protein sequence ID" value="KAF2182640.1"/>
    <property type="molecule type" value="Genomic_DNA"/>
</dbReference>
<dbReference type="Proteomes" id="UP000800200">
    <property type="component" value="Unassembled WGS sequence"/>
</dbReference>
<accession>A0A6A6DXE9</accession>
<organism evidence="1 2">
    <name type="scientific">Zopfia rhizophila CBS 207.26</name>
    <dbReference type="NCBI Taxonomy" id="1314779"/>
    <lineage>
        <taxon>Eukaryota</taxon>
        <taxon>Fungi</taxon>
        <taxon>Dikarya</taxon>
        <taxon>Ascomycota</taxon>
        <taxon>Pezizomycotina</taxon>
        <taxon>Dothideomycetes</taxon>
        <taxon>Dothideomycetes incertae sedis</taxon>
        <taxon>Zopfiaceae</taxon>
        <taxon>Zopfia</taxon>
    </lineage>
</organism>
<gene>
    <name evidence="1" type="ORF">K469DRAFT_752106</name>
</gene>
<name>A0A6A6DXE9_9PEZI</name>
<sequence>MARWSDFELALLVALRSQSVEYDQIRDYITSVLPTSQRTPGSLRGKIFDFLENNTELYDTNSNTWRIEEVAAWIETLRLTGRQMELARECSNAPTFRQCDAVDNWEGINLAECEGTCEAWCRRSNCNQRNTK</sequence>
<dbReference type="AlphaFoldDB" id="A0A6A6DXE9"/>
<dbReference type="OrthoDB" id="10622982at2759"/>
<reference evidence="1" key="1">
    <citation type="journal article" date="2020" name="Stud. Mycol.">
        <title>101 Dothideomycetes genomes: a test case for predicting lifestyles and emergence of pathogens.</title>
        <authorList>
            <person name="Haridas S."/>
            <person name="Albert R."/>
            <person name="Binder M."/>
            <person name="Bloem J."/>
            <person name="Labutti K."/>
            <person name="Salamov A."/>
            <person name="Andreopoulos B."/>
            <person name="Baker S."/>
            <person name="Barry K."/>
            <person name="Bills G."/>
            <person name="Bluhm B."/>
            <person name="Cannon C."/>
            <person name="Castanera R."/>
            <person name="Culley D."/>
            <person name="Daum C."/>
            <person name="Ezra D."/>
            <person name="Gonzalez J."/>
            <person name="Henrissat B."/>
            <person name="Kuo A."/>
            <person name="Liang C."/>
            <person name="Lipzen A."/>
            <person name="Lutzoni F."/>
            <person name="Magnuson J."/>
            <person name="Mondo S."/>
            <person name="Nolan M."/>
            <person name="Ohm R."/>
            <person name="Pangilinan J."/>
            <person name="Park H.-J."/>
            <person name="Ramirez L."/>
            <person name="Alfaro M."/>
            <person name="Sun H."/>
            <person name="Tritt A."/>
            <person name="Yoshinaga Y."/>
            <person name="Zwiers L.-H."/>
            <person name="Turgeon B."/>
            <person name="Goodwin S."/>
            <person name="Spatafora J."/>
            <person name="Crous P."/>
            <person name="Grigoriev I."/>
        </authorList>
    </citation>
    <scope>NUCLEOTIDE SEQUENCE</scope>
    <source>
        <strain evidence="1">CBS 207.26</strain>
    </source>
</reference>
<protein>
    <submittedName>
        <fullName evidence="1">Uncharacterized protein</fullName>
    </submittedName>
</protein>
<proteinExistence type="predicted"/>
<keyword evidence="2" id="KW-1185">Reference proteome</keyword>
<evidence type="ECO:0000313" key="2">
    <source>
        <dbReference type="Proteomes" id="UP000800200"/>
    </source>
</evidence>